<comment type="caution">
    <text evidence="1">The sequence shown here is derived from an EMBL/GenBank/DDBJ whole genome shotgun (WGS) entry which is preliminary data.</text>
</comment>
<dbReference type="OrthoDB" id="2104158at2759"/>
<dbReference type="EMBL" id="BFAA01012918">
    <property type="protein sequence ID" value="GCB77547.1"/>
    <property type="molecule type" value="Genomic_DNA"/>
</dbReference>
<keyword evidence="2" id="KW-1185">Reference proteome</keyword>
<gene>
    <name evidence="1" type="ORF">scyTo_0018488</name>
</gene>
<dbReference type="STRING" id="75743.A0A401PWP0"/>
<dbReference type="Proteomes" id="UP000288216">
    <property type="component" value="Unassembled WGS sequence"/>
</dbReference>
<evidence type="ECO:0000313" key="2">
    <source>
        <dbReference type="Proteomes" id="UP000288216"/>
    </source>
</evidence>
<dbReference type="AlphaFoldDB" id="A0A401PWP0"/>
<organism evidence="1 2">
    <name type="scientific">Scyliorhinus torazame</name>
    <name type="common">Cloudy catshark</name>
    <name type="synonym">Catulus torazame</name>
    <dbReference type="NCBI Taxonomy" id="75743"/>
    <lineage>
        <taxon>Eukaryota</taxon>
        <taxon>Metazoa</taxon>
        <taxon>Chordata</taxon>
        <taxon>Craniata</taxon>
        <taxon>Vertebrata</taxon>
        <taxon>Chondrichthyes</taxon>
        <taxon>Elasmobranchii</taxon>
        <taxon>Galeomorphii</taxon>
        <taxon>Galeoidea</taxon>
        <taxon>Carcharhiniformes</taxon>
        <taxon>Scyliorhinidae</taxon>
        <taxon>Scyliorhinus</taxon>
    </lineage>
</organism>
<dbReference type="PANTHER" id="PTHR33487:SF1">
    <property type="entry name" value="CILIA- AND FLAGELLA-ASSOCIATED PROTEIN 54"/>
    <property type="match status" value="1"/>
</dbReference>
<name>A0A401PWP0_SCYTO</name>
<protein>
    <submittedName>
        <fullName evidence="1">Uncharacterized protein</fullName>
    </submittedName>
</protein>
<dbReference type="InterPro" id="IPR027912">
    <property type="entry name" value="CFAP54"/>
</dbReference>
<evidence type="ECO:0000313" key="1">
    <source>
        <dbReference type="EMBL" id="GCB77547.1"/>
    </source>
</evidence>
<feature type="non-terminal residue" evidence="1">
    <location>
        <position position="204"/>
    </location>
</feature>
<dbReference type="PANTHER" id="PTHR33487">
    <property type="entry name" value="CILIA- AND FLAGELLA-ASSOCIATED PROTEIN 54"/>
    <property type="match status" value="1"/>
</dbReference>
<reference evidence="1 2" key="1">
    <citation type="journal article" date="2018" name="Nat. Ecol. Evol.">
        <title>Shark genomes provide insights into elasmobranch evolution and the origin of vertebrates.</title>
        <authorList>
            <person name="Hara Y"/>
            <person name="Yamaguchi K"/>
            <person name="Onimaru K"/>
            <person name="Kadota M"/>
            <person name="Koyanagi M"/>
            <person name="Keeley SD"/>
            <person name="Tatsumi K"/>
            <person name="Tanaka K"/>
            <person name="Motone F"/>
            <person name="Kageyama Y"/>
            <person name="Nozu R"/>
            <person name="Adachi N"/>
            <person name="Nishimura O"/>
            <person name="Nakagawa R"/>
            <person name="Tanegashima C"/>
            <person name="Kiyatake I"/>
            <person name="Matsumoto R"/>
            <person name="Murakumo K"/>
            <person name="Nishida K"/>
            <person name="Terakita A"/>
            <person name="Kuratani S"/>
            <person name="Sato K"/>
            <person name="Hyodo S Kuraku.S."/>
        </authorList>
    </citation>
    <scope>NUCLEOTIDE SEQUENCE [LARGE SCALE GENOMIC DNA]</scope>
</reference>
<proteinExistence type="predicted"/>
<sequence>MEPMPAKFYGKFDEKNPVVASLEQKLNHFMRNMESATSHTTYTRGANDLSCIWNTYEKLLPDRYYHTKLLKIGDFLQHLKFYKLASWQCYGRYLQQFGSFRIDDITDVNTFKTTFLPDQFEIESAGLTLHSLQMNSICNYNIVKEADPRLLKLESQSKCTSILKFLRLIMQVTLPKEPLCWLIFNGIVFFKSMPYLSHKTHLLP</sequence>
<dbReference type="GO" id="GO:0060271">
    <property type="term" value="P:cilium assembly"/>
    <property type="evidence" value="ECO:0007669"/>
    <property type="project" value="TreeGrafter"/>
</dbReference>
<dbReference type="Pfam" id="PF14858">
    <property type="entry name" value="CFAP54_N"/>
    <property type="match status" value="1"/>
</dbReference>
<accession>A0A401PWP0</accession>